<name>A0A9J5XLT4_SOLCO</name>
<accession>A0A9J5XLT4</accession>
<reference evidence="1 2" key="1">
    <citation type="submission" date="2020-09" db="EMBL/GenBank/DDBJ databases">
        <title>De no assembly of potato wild relative species, Solanum commersonii.</title>
        <authorList>
            <person name="Cho K."/>
        </authorList>
    </citation>
    <scope>NUCLEOTIDE SEQUENCE [LARGE SCALE GENOMIC DNA]</scope>
    <source>
        <strain evidence="1">LZ3.2</strain>
        <tissue evidence="1">Leaf</tissue>
    </source>
</reference>
<sequence>MAQLQIIEDITLHGKVWRLSIKVEGFYNVVIYVSMDGDSRKGYIRETPSSKVTV</sequence>
<dbReference type="Proteomes" id="UP000824120">
    <property type="component" value="Chromosome 8"/>
</dbReference>
<evidence type="ECO:0000313" key="2">
    <source>
        <dbReference type="Proteomes" id="UP000824120"/>
    </source>
</evidence>
<evidence type="ECO:0000313" key="1">
    <source>
        <dbReference type="EMBL" id="KAG5589219.1"/>
    </source>
</evidence>
<keyword evidence="2" id="KW-1185">Reference proteome</keyword>
<dbReference type="EMBL" id="JACXVP010000008">
    <property type="protein sequence ID" value="KAG5589219.1"/>
    <property type="molecule type" value="Genomic_DNA"/>
</dbReference>
<proteinExistence type="predicted"/>
<protein>
    <submittedName>
        <fullName evidence="1">Uncharacterized protein</fullName>
    </submittedName>
</protein>
<organism evidence="1 2">
    <name type="scientific">Solanum commersonii</name>
    <name type="common">Commerson's wild potato</name>
    <name type="synonym">Commerson's nightshade</name>
    <dbReference type="NCBI Taxonomy" id="4109"/>
    <lineage>
        <taxon>Eukaryota</taxon>
        <taxon>Viridiplantae</taxon>
        <taxon>Streptophyta</taxon>
        <taxon>Embryophyta</taxon>
        <taxon>Tracheophyta</taxon>
        <taxon>Spermatophyta</taxon>
        <taxon>Magnoliopsida</taxon>
        <taxon>eudicotyledons</taxon>
        <taxon>Gunneridae</taxon>
        <taxon>Pentapetalae</taxon>
        <taxon>asterids</taxon>
        <taxon>lamiids</taxon>
        <taxon>Solanales</taxon>
        <taxon>Solanaceae</taxon>
        <taxon>Solanoideae</taxon>
        <taxon>Solaneae</taxon>
        <taxon>Solanum</taxon>
    </lineage>
</organism>
<comment type="caution">
    <text evidence="1">The sequence shown here is derived from an EMBL/GenBank/DDBJ whole genome shotgun (WGS) entry which is preliminary data.</text>
</comment>
<dbReference type="AlphaFoldDB" id="A0A9J5XLT4"/>
<gene>
    <name evidence="1" type="ORF">H5410_039733</name>
</gene>